<accession>A0AC34R6W4</accession>
<name>A0AC34R6W4_9BILA</name>
<proteinExistence type="predicted"/>
<evidence type="ECO:0000313" key="2">
    <source>
        <dbReference type="WBParaSite" id="JU765_v2.g39.t1"/>
    </source>
</evidence>
<dbReference type="Proteomes" id="UP000887576">
    <property type="component" value="Unplaced"/>
</dbReference>
<evidence type="ECO:0000313" key="1">
    <source>
        <dbReference type="Proteomes" id="UP000887576"/>
    </source>
</evidence>
<reference evidence="2" key="1">
    <citation type="submission" date="2022-11" db="UniProtKB">
        <authorList>
            <consortium name="WormBaseParasite"/>
        </authorList>
    </citation>
    <scope>IDENTIFICATION</scope>
</reference>
<organism evidence="1 2">
    <name type="scientific">Panagrolaimus sp. JU765</name>
    <dbReference type="NCBI Taxonomy" id="591449"/>
    <lineage>
        <taxon>Eukaryota</taxon>
        <taxon>Metazoa</taxon>
        <taxon>Ecdysozoa</taxon>
        <taxon>Nematoda</taxon>
        <taxon>Chromadorea</taxon>
        <taxon>Rhabditida</taxon>
        <taxon>Tylenchina</taxon>
        <taxon>Panagrolaimomorpha</taxon>
        <taxon>Panagrolaimoidea</taxon>
        <taxon>Panagrolaimidae</taxon>
        <taxon>Panagrolaimus</taxon>
    </lineage>
</organism>
<protein>
    <submittedName>
        <fullName evidence="2">Uncharacterized protein</fullName>
    </submittedName>
</protein>
<dbReference type="WBParaSite" id="JU765_v2.g39.t1">
    <property type="protein sequence ID" value="JU765_v2.g39.t1"/>
    <property type="gene ID" value="JU765_v2.g39"/>
</dbReference>
<sequence>MLLLGQNFYNAGWLYDERTKWFSKEYEKVMGSFKPLNIDDSFTLRFNNIDDLFGIHLLKRILFQSLLNKNPNGYKFTDFLIDNYGTWGYFSRFCFVSKRSDEEGFKPKFVYHGLEMFIIFNEKNKLLFENSSSDVFLDKIWKKEQELTEDQKNVVCSVLIISSDPEKTRLSQMKMFEILEFIEEFKNNEHPEYETQISYSTFEKYECFTDITAKKMKPFMHSFHHAEVFFELYWITKLLENRKKRLELRKISLISDKTTFLEYVKEMDMLSLQTETVNDCFQKEEEKLSEYKATGLIKFQDLVPVSPLEQLVELRIGLLNAPLVEKVNISSPVLRYDVLKRAVNVSYKYGNFEDFFWYETNHILQKKYFEEFYELK</sequence>